<dbReference type="SUPFAM" id="SSF52540">
    <property type="entry name" value="P-loop containing nucleoside triphosphate hydrolases"/>
    <property type="match status" value="2"/>
</dbReference>
<comment type="subcellular location">
    <subcellularLocation>
        <location evidence="1">Membrane</location>
        <topology evidence="1">Multi-pass membrane protein</topology>
    </subcellularLocation>
</comment>
<gene>
    <name evidence="12" type="ORF">L228DRAFT_214607</name>
</gene>
<comment type="similarity">
    <text evidence="2">Belongs to the ABC transporter superfamily. ABCB family. Multidrug resistance exporter (TC 3.A.1.201) subfamily.</text>
</comment>
<dbReference type="FunFam" id="3.40.50.300:FF:000913">
    <property type="entry name" value="ABC multidrug transporter SitT"/>
    <property type="match status" value="1"/>
</dbReference>
<feature type="transmembrane region" description="Helical" evidence="9">
    <location>
        <begin position="825"/>
        <end position="848"/>
    </location>
</feature>
<evidence type="ECO:0000256" key="6">
    <source>
        <dbReference type="ARBA" id="ARBA00022840"/>
    </source>
</evidence>
<dbReference type="InterPro" id="IPR003439">
    <property type="entry name" value="ABC_transporter-like_ATP-bd"/>
</dbReference>
<dbReference type="FunFam" id="3.40.50.300:FF:000967">
    <property type="entry name" value="ABC multidrug transporter mdr4"/>
    <property type="match status" value="1"/>
</dbReference>
<evidence type="ECO:0000256" key="3">
    <source>
        <dbReference type="ARBA" id="ARBA00022448"/>
    </source>
</evidence>
<organism evidence="12 13">
    <name type="scientific">Xylona heveae (strain CBS 132557 / TC161)</name>
    <dbReference type="NCBI Taxonomy" id="1328760"/>
    <lineage>
        <taxon>Eukaryota</taxon>
        <taxon>Fungi</taxon>
        <taxon>Dikarya</taxon>
        <taxon>Ascomycota</taxon>
        <taxon>Pezizomycotina</taxon>
        <taxon>Xylonomycetes</taxon>
        <taxon>Xylonales</taxon>
        <taxon>Xylonaceae</taxon>
        <taxon>Xylona</taxon>
    </lineage>
</organism>
<dbReference type="GO" id="GO:0005524">
    <property type="term" value="F:ATP binding"/>
    <property type="evidence" value="ECO:0007669"/>
    <property type="project" value="UniProtKB-KW"/>
</dbReference>
<dbReference type="InParanoid" id="A0A164ZXW8"/>
<feature type="transmembrane region" description="Helical" evidence="9">
    <location>
        <begin position="752"/>
        <end position="772"/>
    </location>
</feature>
<feature type="transmembrane region" description="Helical" evidence="9">
    <location>
        <begin position="75"/>
        <end position="99"/>
    </location>
</feature>
<dbReference type="Gene3D" id="1.20.1560.10">
    <property type="entry name" value="ABC transporter type 1, transmembrane domain"/>
    <property type="match status" value="1"/>
</dbReference>
<dbReference type="STRING" id="1328760.A0A164ZXW8"/>
<dbReference type="PANTHER" id="PTHR43394">
    <property type="entry name" value="ATP-DEPENDENT PERMEASE MDL1, MITOCHONDRIAL"/>
    <property type="match status" value="1"/>
</dbReference>
<dbReference type="InterPro" id="IPR039421">
    <property type="entry name" value="Type_1_exporter"/>
</dbReference>
<dbReference type="GO" id="GO:0016887">
    <property type="term" value="F:ATP hydrolysis activity"/>
    <property type="evidence" value="ECO:0007669"/>
    <property type="project" value="InterPro"/>
</dbReference>
<dbReference type="SUPFAM" id="SSF90123">
    <property type="entry name" value="ABC transporter transmembrane region"/>
    <property type="match status" value="2"/>
</dbReference>
<dbReference type="InterPro" id="IPR011527">
    <property type="entry name" value="ABC1_TM_dom"/>
</dbReference>
<keyword evidence="8 9" id="KW-0472">Membrane</keyword>
<dbReference type="RefSeq" id="XP_018185234.1">
    <property type="nucleotide sequence ID" value="XM_018330041.1"/>
</dbReference>
<dbReference type="GO" id="GO:0090374">
    <property type="term" value="P:oligopeptide export from mitochondrion"/>
    <property type="evidence" value="ECO:0007669"/>
    <property type="project" value="TreeGrafter"/>
</dbReference>
<evidence type="ECO:0000313" key="13">
    <source>
        <dbReference type="Proteomes" id="UP000076632"/>
    </source>
</evidence>
<evidence type="ECO:0000259" key="11">
    <source>
        <dbReference type="PROSITE" id="PS50929"/>
    </source>
</evidence>
<keyword evidence="5" id="KW-0547">Nucleotide-binding</keyword>
<reference evidence="12 13" key="1">
    <citation type="journal article" date="2016" name="Fungal Biol.">
        <title>The genome of Xylona heveae provides a window into fungal endophytism.</title>
        <authorList>
            <person name="Gazis R."/>
            <person name="Kuo A."/>
            <person name="Riley R."/>
            <person name="LaButti K."/>
            <person name="Lipzen A."/>
            <person name="Lin J."/>
            <person name="Amirebrahimi M."/>
            <person name="Hesse C.N."/>
            <person name="Spatafora J.W."/>
            <person name="Henrissat B."/>
            <person name="Hainaut M."/>
            <person name="Grigoriev I.V."/>
            <person name="Hibbett D.S."/>
        </authorList>
    </citation>
    <scope>NUCLEOTIDE SEQUENCE [LARGE SCALE GENOMIC DNA]</scope>
    <source>
        <strain evidence="12 13">TC161</strain>
    </source>
</reference>
<dbReference type="GO" id="GO:0005743">
    <property type="term" value="C:mitochondrial inner membrane"/>
    <property type="evidence" value="ECO:0007669"/>
    <property type="project" value="TreeGrafter"/>
</dbReference>
<feature type="domain" description="ABC transporter" evidence="10">
    <location>
        <begin position="398"/>
        <end position="644"/>
    </location>
</feature>
<evidence type="ECO:0000256" key="9">
    <source>
        <dbReference type="SAM" id="Phobius"/>
    </source>
</evidence>
<sequence>MSRRQAPSRELAAQERHQWRDDVDIASLSTAAPHRWHVESTSLPKNLFRQLLGLNPFKTSYFALFRPLTDWQSRFILLAGVLLAIAGGIPLPIIGVIFGKLINSFPPSEEELRVHISQLLGVAVAYFVVTWGWAVCWGLVGERVSRRIREQLVERAMGMEMAYFEVECPDIANRLTADTQTIQLGTSEKVGLFIQSASYFVAAFVVGLILNAKLAGILFAAVIPSMAIIVCGGTTLVSTYSKKASSFTEKAASLAEGAIRAVQVVQAFNASDTLSNKHVDMLSLSIRAGIRKAMCGALMLGSVYFVAYAANGLAFWEGSQMVASNSSKGGAGTVYAVVFLMLDAAFVIGSFGPFLQTFALAASSGAKAFAILDHPEPHINVYSNDGIRADAGTFKGQISFDHVTFVYPARPATRVLETINLNFKPGAMTGIVGTSGSGKSTVASLLLRFYDPCSGRITIGGEDLRNFHIPSLRAQIALVDQESVVFSGTILDNISQGLGDDHGLSEQEVLERCHQAARDANAYAFINDLPEGFQTRVGAAGGTKLSGGQKQRLCLARALIGQPSLLILDEPTSALDATSEKLVLDALNRAAHVSGRTTIMITHRLATVKDADTIMIMHHGRLVEQGTHQELMSRDSSYKELVNAQSLVEFDSIPEDDGLIQALPEELPSEKAVHEHAVPVAQAPSKKENTLSAFGIIKRCLKLSKPEAFFIGVGICASIVGGGMIIGEALVFGHLVQTLNDNANPIVVKDHADFYCLMFFVLSIIALVAHSVGSSSFGVVSENLVGRTRDLSLRAILRQDMSWFSEPGHSSHSLMSTLNMDSGHLSGLSGVIIGTVFSVTTSIVGGIILAHIVAWKIAIVLLAAVPIMIVSGFMRLRILAKFEELHETAYNDAAALASEACQGMRAVQALGREKDILRLYKKAIEGPYKKSLRFIVFGNLLLAFALAITYFVYSLAYWWGSRNVRNGDYSTLDFFIVLPALLFSAQGAGQLFSLAPELTRARSAALSVFALHDQKPSIDNGHLGGAFDKTDNEKAVSVRSGRSASMSADQMSPRRGAVEFRHVSLAYANRGGKYAVKDVDLRLSPGEFVALVGPSGAGKSSAVSLLERFFDPTSGSIFVDGEDIRSKSVSDHRKRLALVPQEPDLFTGSVFFNISLGLRPGQRATREEIEDTCKKCGVHDFVMGLPDGYNTECGLNGSQLSGGQKQRIAIARALVRDPDILLLDEATSALDSHSEAEMQKAIAMAASERTTIVVAHRLASIQNADRIFVFDHGRVVEQGKHAELIALNGVYAAMVKAQALA</sequence>
<dbReference type="Pfam" id="PF00664">
    <property type="entry name" value="ABC_membrane"/>
    <property type="match status" value="2"/>
</dbReference>
<feature type="transmembrane region" description="Helical" evidence="9">
    <location>
        <begin position="708"/>
        <end position="732"/>
    </location>
</feature>
<feature type="transmembrane region" description="Helical" evidence="9">
    <location>
        <begin position="334"/>
        <end position="355"/>
    </location>
</feature>
<dbReference type="Proteomes" id="UP000076632">
    <property type="component" value="Unassembled WGS sequence"/>
</dbReference>
<feature type="transmembrane region" description="Helical" evidence="9">
    <location>
        <begin position="190"/>
        <end position="210"/>
    </location>
</feature>
<feature type="domain" description="ABC transporter" evidence="10">
    <location>
        <begin position="1060"/>
        <end position="1297"/>
    </location>
</feature>
<dbReference type="InterPro" id="IPR036640">
    <property type="entry name" value="ABC1_TM_sf"/>
</dbReference>
<dbReference type="GeneID" id="28895178"/>
<dbReference type="PROSITE" id="PS50893">
    <property type="entry name" value="ABC_TRANSPORTER_2"/>
    <property type="match status" value="2"/>
</dbReference>
<dbReference type="CDD" id="cd03249">
    <property type="entry name" value="ABC_MTABC3_MDL1_MDL2"/>
    <property type="match status" value="1"/>
</dbReference>
<evidence type="ECO:0000256" key="4">
    <source>
        <dbReference type="ARBA" id="ARBA00022692"/>
    </source>
</evidence>
<evidence type="ECO:0000256" key="1">
    <source>
        <dbReference type="ARBA" id="ARBA00004141"/>
    </source>
</evidence>
<keyword evidence="3" id="KW-0813">Transport</keyword>
<keyword evidence="13" id="KW-1185">Reference proteome</keyword>
<dbReference type="EMBL" id="KV407465">
    <property type="protein sequence ID" value="KZF19679.1"/>
    <property type="molecule type" value="Genomic_DNA"/>
</dbReference>
<dbReference type="Pfam" id="PF00005">
    <property type="entry name" value="ABC_tran"/>
    <property type="match status" value="2"/>
</dbReference>
<dbReference type="FunFam" id="1.20.1560.10:FF:000057">
    <property type="entry name" value="ABC multidrug transporter SitT"/>
    <property type="match status" value="1"/>
</dbReference>
<keyword evidence="6" id="KW-0067">ATP-binding</keyword>
<name>A0A164ZXW8_XYLHT</name>
<evidence type="ECO:0000256" key="5">
    <source>
        <dbReference type="ARBA" id="ARBA00022741"/>
    </source>
</evidence>
<feature type="transmembrane region" description="Helical" evidence="9">
    <location>
        <begin position="293"/>
        <end position="314"/>
    </location>
</feature>
<feature type="transmembrane region" description="Helical" evidence="9">
    <location>
        <begin position="974"/>
        <end position="995"/>
    </location>
</feature>
<dbReference type="CDD" id="cd18578">
    <property type="entry name" value="ABC_6TM_Pgp_ABCB1_D2_like"/>
    <property type="match status" value="1"/>
</dbReference>
<dbReference type="SMART" id="SM00382">
    <property type="entry name" value="AAA"/>
    <property type="match status" value="2"/>
</dbReference>
<evidence type="ECO:0000256" key="8">
    <source>
        <dbReference type="ARBA" id="ARBA00023136"/>
    </source>
</evidence>
<dbReference type="OMA" id="YFVAYAT"/>
<evidence type="ECO:0000259" key="10">
    <source>
        <dbReference type="PROSITE" id="PS50893"/>
    </source>
</evidence>
<protein>
    <submittedName>
        <fullName evidence="12">Leptomycin B resistance protein pmd1</fullName>
    </submittedName>
</protein>
<evidence type="ECO:0000256" key="7">
    <source>
        <dbReference type="ARBA" id="ARBA00022989"/>
    </source>
</evidence>
<feature type="transmembrane region" description="Helical" evidence="9">
    <location>
        <begin position="119"/>
        <end position="140"/>
    </location>
</feature>
<evidence type="ECO:0000256" key="2">
    <source>
        <dbReference type="ARBA" id="ARBA00007577"/>
    </source>
</evidence>
<feature type="transmembrane region" description="Helical" evidence="9">
    <location>
        <begin position="934"/>
        <end position="959"/>
    </location>
</feature>
<feature type="domain" description="ABC transmembrane type-1" evidence="11">
    <location>
        <begin position="78"/>
        <end position="360"/>
    </location>
</feature>
<accession>A0A164ZXW8</accession>
<keyword evidence="7 9" id="KW-1133">Transmembrane helix</keyword>
<dbReference type="InterPro" id="IPR027417">
    <property type="entry name" value="P-loop_NTPase"/>
</dbReference>
<dbReference type="OrthoDB" id="6500128at2759"/>
<dbReference type="Gene3D" id="3.40.50.300">
    <property type="entry name" value="P-loop containing nucleotide triphosphate hydrolases"/>
    <property type="match status" value="2"/>
</dbReference>
<dbReference type="PANTHER" id="PTHR43394:SF27">
    <property type="entry name" value="ATP-DEPENDENT TRANSLOCASE ABCB1-LIKE"/>
    <property type="match status" value="1"/>
</dbReference>
<dbReference type="InterPro" id="IPR017871">
    <property type="entry name" value="ABC_transporter-like_CS"/>
</dbReference>
<feature type="transmembrane region" description="Helical" evidence="9">
    <location>
        <begin position="854"/>
        <end position="874"/>
    </location>
</feature>
<dbReference type="InterPro" id="IPR003593">
    <property type="entry name" value="AAA+_ATPase"/>
</dbReference>
<dbReference type="CDD" id="cd18577">
    <property type="entry name" value="ABC_6TM_Pgp_ABCB1_D1_like"/>
    <property type="match status" value="1"/>
</dbReference>
<dbReference type="GO" id="GO:0015421">
    <property type="term" value="F:ABC-type oligopeptide transporter activity"/>
    <property type="evidence" value="ECO:0007669"/>
    <property type="project" value="TreeGrafter"/>
</dbReference>
<dbReference type="PROSITE" id="PS50929">
    <property type="entry name" value="ABC_TM1F"/>
    <property type="match status" value="2"/>
</dbReference>
<feature type="transmembrane region" description="Helical" evidence="9">
    <location>
        <begin position="216"/>
        <end position="237"/>
    </location>
</feature>
<evidence type="ECO:0000313" key="12">
    <source>
        <dbReference type="EMBL" id="KZF19679.1"/>
    </source>
</evidence>
<feature type="domain" description="ABC transmembrane type-1" evidence="11">
    <location>
        <begin position="713"/>
        <end position="1000"/>
    </location>
</feature>
<dbReference type="PROSITE" id="PS00211">
    <property type="entry name" value="ABC_TRANSPORTER_1"/>
    <property type="match status" value="2"/>
</dbReference>
<proteinExistence type="inferred from homology"/>
<keyword evidence="4 9" id="KW-0812">Transmembrane</keyword>